<name>A0A4Z1NWX7_9PEZI</name>
<evidence type="ECO:0000313" key="1">
    <source>
        <dbReference type="EMBL" id="TID15944.1"/>
    </source>
</evidence>
<sequence length="213" mass="22784">MTCTYRDHLEGKAGTLWNVTARRPGLLVAAAWELHSVGVAASRDSLQNGDSLAVTSVPAGDLTEDELSSIQGDGNQQMHLAIPDNSVSGRSFGDVVPEIHGACSQQGDGHGRRANPSRHFWLYRFRDTDCMLAIGTRRTKQSGCSGCGSGKGKLSAALSGCLSAGLFSHQSQSGKKQADLPIAPVSKRLLDSQREHVRLLSADQIAFELDQQE</sequence>
<dbReference type="AlphaFoldDB" id="A0A4Z1NWX7"/>
<protein>
    <submittedName>
        <fullName evidence="1">Uncharacterized protein</fullName>
    </submittedName>
</protein>
<comment type="caution">
    <text evidence="1">The sequence shown here is derived from an EMBL/GenBank/DDBJ whole genome shotgun (WGS) entry which is preliminary data.</text>
</comment>
<dbReference type="Proteomes" id="UP000298493">
    <property type="component" value="Unassembled WGS sequence"/>
</dbReference>
<organism evidence="1 2">
    <name type="scientific">Venturia nashicola</name>
    <dbReference type="NCBI Taxonomy" id="86259"/>
    <lineage>
        <taxon>Eukaryota</taxon>
        <taxon>Fungi</taxon>
        <taxon>Dikarya</taxon>
        <taxon>Ascomycota</taxon>
        <taxon>Pezizomycotina</taxon>
        <taxon>Dothideomycetes</taxon>
        <taxon>Pleosporomycetidae</taxon>
        <taxon>Venturiales</taxon>
        <taxon>Venturiaceae</taxon>
        <taxon>Venturia</taxon>
    </lineage>
</organism>
<reference evidence="1 2" key="1">
    <citation type="submission" date="2019-04" db="EMBL/GenBank/DDBJ databases">
        <title>High contiguity whole genome sequence and gene annotation resource for two Venturia nashicola isolates.</title>
        <authorList>
            <person name="Prokchorchik M."/>
            <person name="Won K."/>
            <person name="Lee Y."/>
            <person name="Choi E.D."/>
            <person name="Segonzac C."/>
            <person name="Sohn K.H."/>
        </authorList>
    </citation>
    <scope>NUCLEOTIDE SEQUENCE [LARGE SCALE GENOMIC DNA]</scope>
    <source>
        <strain evidence="1 2">PRI2</strain>
    </source>
</reference>
<proteinExistence type="predicted"/>
<gene>
    <name evidence="1" type="ORF">E6O75_ATG09002</name>
</gene>
<keyword evidence="2" id="KW-1185">Reference proteome</keyword>
<dbReference type="EMBL" id="SNSC02000019">
    <property type="protein sequence ID" value="TID15944.1"/>
    <property type="molecule type" value="Genomic_DNA"/>
</dbReference>
<accession>A0A4Z1NWX7</accession>
<evidence type="ECO:0000313" key="2">
    <source>
        <dbReference type="Proteomes" id="UP000298493"/>
    </source>
</evidence>